<feature type="signal peptide" evidence="2">
    <location>
        <begin position="1"/>
        <end position="16"/>
    </location>
</feature>
<accession>A0AA86S1I3</accession>
<keyword evidence="4" id="KW-1185">Reference proteome</keyword>
<evidence type="ECO:0000313" key="4">
    <source>
        <dbReference type="Proteomes" id="UP001189624"/>
    </source>
</evidence>
<gene>
    <name evidence="3" type="ORF">AYBTSS11_LOCUS8795</name>
</gene>
<sequence length="102" mass="11836">MAVLFLLCVSIHVSKSAHRLNQVHLAPFISNAKFDVNLVKLRLENKQRDIHVQTKRTQGTMCKNYQIVAVNFLQNRIKQNRKNKNKHKATNSQGQYINSMYA</sequence>
<feature type="region of interest" description="Disordered" evidence="1">
    <location>
        <begin position="80"/>
        <end position="102"/>
    </location>
</feature>
<evidence type="ECO:0000256" key="1">
    <source>
        <dbReference type="SAM" id="MobiDB-lite"/>
    </source>
</evidence>
<dbReference type="AlphaFoldDB" id="A0AA86S1I3"/>
<keyword evidence="2" id="KW-0732">Signal</keyword>
<protein>
    <recommendedName>
        <fullName evidence="5">Secreted protein</fullName>
    </recommendedName>
</protein>
<dbReference type="EMBL" id="OY731400">
    <property type="protein sequence ID" value="CAJ1938814.1"/>
    <property type="molecule type" value="Genomic_DNA"/>
</dbReference>
<evidence type="ECO:0008006" key="5">
    <source>
        <dbReference type="Google" id="ProtNLM"/>
    </source>
</evidence>
<evidence type="ECO:0000313" key="3">
    <source>
        <dbReference type="EMBL" id="CAJ1938814.1"/>
    </source>
</evidence>
<dbReference type="Gramene" id="rna-AYBTSS11_LOCUS8795">
    <property type="protein sequence ID" value="CAJ1938814.1"/>
    <property type="gene ID" value="gene-AYBTSS11_LOCUS8795"/>
</dbReference>
<feature type="compositionally biased region" description="Polar residues" evidence="1">
    <location>
        <begin position="90"/>
        <end position="102"/>
    </location>
</feature>
<feature type="compositionally biased region" description="Basic residues" evidence="1">
    <location>
        <begin position="80"/>
        <end position="89"/>
    </location>
</feature>
<dbReference type="Proteomes" id="UP001189624">
    <property type="component" value="Chromosome 3"/>
</dbReference>
<evidence type="ECO:0000256" key="2">
    <source>
        <dbReference type="SAM" id="SignalP"/>
    </source>
</evidence>
<reference evidence="3" key="1">
    <citation type="submission" date="2023-10" db="EMBL/GenBank/DDBJ databases">
        <authorList>
            <person name="Domelevo Entfellner J.-B."/>
        </authorList>
    </citation>
    <scope>NUCLEOTIDE SEQUENCE</scope>
</reference>
<name>A0AA86S1I3_9FABA</name>
<organism evidence="3 4">
    <name type="scientific">Sphenostylis stenocarpa</name>
    <dbReference type="NCBI Taxonomy" id="92480"/>
    <lineage>
        <taxon>Eukaryota</taxon>
        <taxon>Viridiplantae</taxon>
        <taxon>Streptophyta</taxon>
        <taxon>Embryophyta</taxon>
        <taxon>Tracheophyta</taxon>
        <taxon>Spermatophyta</taxon>
        <taxon>Magnoliopsida</taxon>
        <taxon>eudicotyledons</taxon>
        <taxon>Gunneridae</taxon>
        <taxon>Pentapetalae</taxon>
        <taxon>rosids</taxon>
        <taxon>fabids</taxon>
        <taxon>Fabales</taxon>
        <taxon>Fabaceae</taxon>
        <taxon>Papilionoideae</taxon>
        <taxon>50 kb inversion clade</taxon>
        <taxon>NPAAA clade</taxon>
        <taxon>indigoferoid/millettioid clade</taxon>
        <taxon>Phaseoleae</taxon>
        <taxon>Sphenostylis</taxon>
    </lineage>
</organism>
<proteinExistence type="predicted"/>
<feature type="chain" id="PRO_5041735501" description="Secreted protein" evidence="2">
    <location>
        <begin position="17"/>
        <end position="102"/>
    </location>
</feature>